<dbReference type="GO" id="GO:0050660">
    <property type="term" value="F:flavin adenine dinucleotide binding"/>
    <property type="evidence" value="ECO:0007669"/>
    <property type="project" value="InterPro"/>
</dbReference>
<dbReference type="InterPro" id="IPR051209">
    <property type="entry name" value="FAD-bind_Monooxygenase_sf"/>
</dbReference>
<sequence>MAVIAVTSEPNPNPKPLRPSTFQLKDSPIENFRPLRVIVIGAGYSGIYCGIRIPERLRNVELVIYEKNEGVGGTWWENRYLGCACDIPSHSYQYSFEPNPNWSSLYAPAAEIRDYLERVSKKYSVDRFTKLSHEVTQCRWNGDSSAKWSVTVKNLVTGETINDECDILISARGNLNNPSWPQIPGLETFKGELMHSAKWNESYDWTGKRIGVIGSGSSSIQIVPSLQRIPGTHVTNFARSKTWITPPFSAGLWEKYGFQDSFSIPQTLRDKFASDPEHYERFRLAVEEDGATVHALTIKGTDMQINAVEEFRQIMKSRLASAPEIYQALLPSFAPGCRRLTPGPGYLEALTQPNVSFITSAITQISETAVHTSDGVTHELDALICATGFKTSAPPPFAVLGANGLPLTKKWEKRATTYLSHSIAGFPNMFSMLGPNAAISTGSLTNMIESVGDYIVKCIRKVQKENIATMHVKQEREDDFTEFVDRYFEGTVNSDDCSSWYKDAKSGAVVGLWPGSTLHCIECMRSPRWEDFDYTYLDEYVDAPVGAGGLLGRNRANRLAWLGNGWSVNQLEKKHMAWYLYPENMDKPTAPKPEDTEKYNIRAFSY</sequence>
<dbReference type="PANTHER" id="PTHR42877">
    <property type="entry name" value="L-ORNITHINE N(5)-MONOOXYGENASE-RELATED"/>
    <property type="match status" value="1"/>
</dbReference>
<evidence type="ECO:0000313" key="6">
    <source>
        <dbReference type="Proteomes" id="UP000240883"/>
    </source>
</evidence>
<keyword evidence="4" id="KW-0560">Oxidoreductase</keyword>
<dbReference type="GO" id="GO:0050661">
    <property type="term" value="F:NADP binding"/>
    <property type="evidence" value="ECO:0007669"/>
    <property type="project" value="InterPro"/>
</dbReference>
<dbReference type="EMBL" id="KZ678130">
    <property type="protein sequence ID" value="PSN72053.1"/>
    <property type="molecule type" value="Genomic_DNA"/>
</dbReference>
<protein>
    <submittedName>
        <fullName evidence="5">FAD/NAD(P)-binding domain-containing protein</fullName>
    </submittedName>
</protein>
<keyword evidence="3" id="KW-0274">FAD</keyword>
<comment type="similarity">
    <text evidence="1">Belongs to the FAD-binding monooxygenase family.</text>
</comment>
<evidence type="ECO:0000256" key="3">
    <source>
        <dbReference type="ARBA" id="ARBA00022827"/>
    </source>
</evidence>
<reference evidence="5 6" key="1">
    <citation type="journal article" date="2018" name="Front. Microbiol.">
        <title>Genome-Wide Analysis of Corynespora cassiicola Leaf Fall Disease Putative Effectors.</title>
        <authorList>
            <person name="Lopez D."/>
            <person name="Ribeiro S."/>
            <person name="Label P."/>
            <person name="Fumanal B."/>
            <person name="Venisse J.S."/>
            <person name="Kohler A."/>
            <person name="de Oliveira R.R."/>
            <person name="Labutti K."/>
            <person name="Lipzen A."/>
            <person name="Lail K."/>
            <person name="Bauer D."/>
            <person name="Ohm R.A."/>
            <person name="Barry K.W."/>
            <person name="Spatafora J."/>
            <person name="Grigoriev I.V."/>
            <person name="Martin F.M."/>
            <person name="Pujade-Renaud V."/>
        </authorList>
    </citation>
    <scope>NUCLEOTIDE SEQUENCE [LARGE SCALE GENOMIC DNA]</scope>
    <source>
        <strain evidence="5 6">Philippines</strain>
    </source>
</reference>
<proteinExistence type="inferred from homology"/>
<dbReference type="InterPro" id="IPR020946">
    <property type="entry name" value="Flavin_mOase-like"/>
</dbReference>
<accession>A0A2T2P353</accession>
<dbReference type="InterPro" id="IPR036188">
    <property type="entry name" value="FAD/NAD-bd_sf"/>
</dbReference>
<dbReference type="Proteomes" id="UP000240883">
    <property type="component" value="Unassembled WGS sequence"/>
</dbReference>
<evidence type="ECO:0000256" key="2">
    <source>
        <dbReference type="ARBA" id="ARBA00022630"/>
    </source>
</evidence>
<name>A0A2T2P353_CORCC</name>
<organism evidence="5 6">
    <name type="scientific">Corynespora cassiicola Philippines</name>
    <dbReference type="NCBI Taxonomy" id="1448308"/>
    <lineage>
        <taxon>Eukaryota</taxon>
        <taxon>Fungi</taxon>
        <taxon>Dikarya</taxon>
        <taxon>Ascomycota</taxon>
        <taxon>Pezizomycotina</taxon>
        <taxon>Dothideomycetes</taxon>
        <taxon>Pleosporomycetidae</taxon>
        <taxon>Pleosporales</taxon>
        <taxon>Corynesporascaceae</taxon>
        <taxon>Corynespora</taxon>
    </lineage>
</organism>
<dbReference type="Gene3D" id="3.50.50.60">
    <property type="entry name" value="FAD/NAD(P)-binding domain"/>
    <property type="match status" value="2"/>
</dbReference>
<dbReference type="GO" id="GO:0004499">
    <property type="term" value="F:N,N-dimethylaniline monooxygenase activity"/>
    <property type="evidence" value="ECO:0007669"/>
    <property type="project" value="InterPro"/>
</dbReference>
<dbReference type="AlphaFoldDB" id="A0A2T2P353"/>
<keyword evidence="6" id="KW-1185">Reference proteome</keyword>
<evidence type="ECO:0000256" key="4">
    <source>
        <dbReference type="ARBA" id="ARBA00023002"/>
    </source>
</evidence>
<dbReference type="Pfam" id="PF00743">
    <property type="entry name" value="FMO-like"/>
    <property type="match status" value="1"/>
</dbReference>
<keyword evidence="2" id="KW-0285">Flavoprotein</keyword>
<evidence type="ECO:0000313" key="5">
    <source>
        <dbReference type="EMBL" id="PSN72053.1"/>
    </source>
</evidence>
<evidence type="ECO:0000256" key="1">
    <source>
        <dbReference type="ARBA" id="ARBA00010139"/>
    </source>
</evidence>
<dbReference type="PANTHER" id="PTHR42877:SF7">
    <property type="entry name" value="FLAVIN-BINDING MONOOXYGENASE-RELATED"/>
    <property type="match status" value="1"/>
</dbReference>
<dbReference type="OrthoDB" id="74360at2759"/>
<dbReference type="SUPFAM" id="SSF51905">
    <property type="entry name" value="FAD/NAD(P)-binding domain"/>
    <property type="match status" value="3"/>
</dbReference>
<gene>
    <name evidence="5" type="ORF">BS50DRAFT_657856</name>
</gene>